<evidence type="ECO:0000256" key="7">
    <source>
        <dbReference type="SAM" id="MobiDB-lite"/>
    </source>
</evidence>
<dbReference type="PANTHER" id="PTHR30572:SF4">
    <property type="entry name" value="ABC TRANSPORTER PERMEASE YTRF"/>
    <property type="match status" value="1"/>
</dbReference>
<dbReference type="InterPro" id="IPR050250">
    <property type="entry name" value="Macrolide_Exporter_MacB"/>
</dbReference>
<dbReference type="GO" id="GO:0005886">
    <property type="term" value="C:plasma membrane"/>
    <property type="evidence" value="ECO:0007669"/>
    <property type="project" value="UniProtKB-SubCell"/>
</dbReference>
<feature type="domain" description="ABC3 transporter permease C-terminal" evidence="9">
    <location>
        <begin position="374"/>
        <end position="504"/>
    </location>
</feature>
<evidence type="ECO:0000256" key="1">
    <source>
        <dbReference type="ARBA" id="ARBA00004651"/>
    </source>
</evidence>
<keyword evidence="5 8" id="KW-0472">Membrane</keyword>
<dbReference type="Pfam" id="PF12704">
    <property type="entry name" value="MacB_PCD"/>
    <property type="match status" value="1"/>
</dbReference>
<evidence type="ECO:0000256" key="4">
    <source>
        <dbReference type="ARBA" id="ARBA00022989"/>
    </source>
</evidence>
<feature type="compositionally biased region" description="Gly residues" evidence="7">
    <location>
        <begin position="249"/>
        <end position="261"/>
    </location>
</feature>
<evidence type="ECO:0000256" key="3">
    <source>
        <dbReference type="ARBA" id="ARBA00022692"/>
    </source>
</evidence>
<dbReference type="Proteomes" id="UP000216444">
    <property type="component" value="Unassembled WGS sequence"/>
</dbReference>
<feature type="transmembrane region" description="Helical" evidence="8">
    <location>
        <begin position="366"/>
        <end position="391"/>
    </location>
</feature>
<evidence type="ECO:0000259" key="9">
    <source>
        <dbReference type="Pfam" id="PF02687"/>
    </source>
</evidence>
<feature type="transmembrane region" description="Helical" evidence="8">
    <location>
        <begin position="425"/>
        <end position="452"/>
    </location>
</feature>
<dbReference type="InterPro" id="IPR003838">
    <property type="entry name" value="ABC3_permease_C"/>
</dbReference>
<accession>A0A261FJ42</accession>
<evidence type="ECO:0000256" key="8">
    <source>
        <dbReference type="SAM" id="Phobius"/>
    </source>
</evidence>
<gene>
    <name evidence="11" type="ORF">BTIS_0302</name>
</gene>
<organism evidence="11 12">
    <name type="scientific">Bifidobacterium tissieri</name>
    <dbReference type="NCBI Taxonomy" id="1630162"/>
    <lineage>
        <taxon>Bacteria</taxon>
        <taxon>Bacillati</taxon>
        <taxon>Actinomycetota</taxon>
        <taxon>Actinomycetes</taxon>
        <taxon>Bifidobacteriales</taxon>
        <taxon>Bifidobacteriaceae</taxon>
        <taxon>Bifidobacterium</taxon>
    </lineage>
</organism>
<comment type="subcellular location">
    <subcellularLocation>
        <location evidence="1">Cell membrane</location>
        <topology evidence="1">Multi-pass membrane protein</topology>
    </subcellularLocation>
</comment>
<evidence type="ECO:0000256" key="5">
    <source>
        <dbReference type="ARBA" id="ARBA00023136"/>
    </source>
</evidence>
<dbReference type="RefSeq" id="WP_094661988.1">
    <property type="nucleotide sequence ID" value="NZ_MWWV01000002.1"/>
</dbReference>
<evidence type="ECO:0000256" key="2">
    <source>
        <dbReference type="ARBA" id="ARBA00022475"/>
    </source>
</evidence>
<evidence type="ECO:0000259" key="10">
    <source>
        <dbReference type="Pfam" id="PF12704"/>
    </source>
</evidence>
<keyword evidence="4 8" id="KW-1133">Transmembrane helix</keyword>
<comment type="caution">
    <text evidence="11">The sequence shown here is derived from an EMBL/GenBank/DDBJ whole genome shotgun (WGS) entry which is preliminary data.</text>
</comment>
<dbReference type="InterPro" id="IPR025857">
    <property type="entry name" value="MacB_PCD"/>
</dbReference>
<feature type="transmembrane region" description="Helical" evidence="8">
    <location>
        <begin position="472"/>
        <end position="494"/>
    </location>
</feature>
<feature type="transmembrane region" description="Helical" evidence="8">
    <location>
        <begin position="21"/>
        <end position="45"/>
    </location>
</feature>
<sequence length="513" mass="54592">MRFDDILRLCAQNMFRRKSRTILTVLGVIVGCCSIVLMISLGAGISEQNKAMLKQMGDLNVITVYRPGTEYGGMGYGATQSGTSGDTENEVKLDDDTLASFKQLPGVVGATGQLTLDYRITMAASNGRFYTDYGVIESIDMAELKSMGYELKEGEAPVRDGEVLVGQYFAYQFMDKFRPEGNNMRQQPYDAGNGQVSQCDMQGNCEFVPADEAVKPFFDPMKTEITVTVGGNDSAAGGTSGSGMMSGASGSGSGSSDGGNDGTTNGTGASGTGNMFKLKATGVLKEDYNKGQATSNGILMDVNQAKAMIAKVDKSAAMKRTSYSQALVKVNDISQVADVEQQIRDMGFSTNSYEQMRKDLEQQSRFIQLMLGGIGAVSLLVAAIGITNTMVMSVTERTREIGIMKALGCYVRDIRMMFLGEAGAIGFLGGSIGCIFSGIISLGINLLILGGFSWEHVKQAIVGGDGVIRLSVIPPWLFVFAILFSMAIGLISGFGPSNKAVSIPALDAIKNEQ</sequence>
<dbReference type="PROSITE" id="PS51257">
    <property type="entry name" value="PROKAR_LIPOPROTEIN"/>
    <property type="match status" value="1"/>
</dbReference>
<dbReference type="GO" id="GO:0022857">
    <property type="term" value="F:transmembrane transporter activity"/>
    <property type="evidence" value="ECO:0007669"/>
    <property type="project" value="TreeGrafter"/>
</dbReference>
<keyword evidence="3 8" id="KW-0812">Transmembrane</keyword>
<feature type="compositionally biased region" description="Low complexity" evidence="7">
    <location>
        <begin position="262"/>
        <end position="272"/>
    </location>
</feature>
<feature type="compositionally biased region" description="Low complexity" evidence="7">
    <location>
        <begin position="230"/>
        <end position="248"/>
    </location>
</feature>
<dbReference type="Pfam" id="PF02687">
    <property type="entry name" value="FtsX"/>
    <property type="match status" value="1"/>
</dbReference>
<evidence type="ECO:0000313" key="11">
    <source>
        <dbReference type="EMBL" id="OZG59149.1"/>
    </source>
</evidence>
<protein>
    <submittedName>
        <fullName evidence="11">Efflux ABC transporter permease protein</fullName>
    </submittedName>
</protein>
<keyword evidence="2" id="KW-1003">Cell membrane</keyword>
<name>A0A261FJ42_9BIFI</name>
<reference evidence="11 12" key="1">
    <citation type="journal article" date="2017" name="BMC Genomics">
        <title>Comparative genomic and phylogenomic analyses of the Bifidobacteriaceae family.</title>
        <authorList>
            <person name="Lugli G.A."/>
            <person name="Milani C."/>
            <person name="Turroni F."/>
            <person name="Duranti S."/>
            <person name="Mancabelli L."/>
            <person name="Mangifesta M."/>
            <person name="Ferrario C."/>
            <person name="Modesto M."/>
            <person name="Mattarelli P."/>
            <person name="Jiri K."/>
            <person name="van Sinderen D."/>
            <person name="Ventura M."/>
        </authorList>
    </citation>
    <scope>NUCLEOTIDE SEQUENCE [LARGE SCALE GENOMIC DNA]</scope>
    <source>
        <strain evidence="11 12">DSM 100201</strain>
    </source>
</reference>
<dbReference type="EMBL" id="MWWV01000002">
    <property type="protein sequence ID" value="OZG59149.1"/>
    <property type="molecule type" value="Genomic_DNA"/>
</dbReference>
<comment type="similarity">
    <text evidence="6">Belongs to the ABC-4 integral membrane protein family.</text>
</comment>
<proteinExistence type="inferred from homology"/>
<evidence type="ECO:0000256" key="6">
    <source>
        <dbReference type="ARBA" id="ARBA00038076"/>
    </source>
</evidence>
<feature type="region of interest" description="Disordered" evidence="7">
    <location>
        <begin position="229"/>
        <end position="272"/>
    </location>
</feature>
<keyword evidence="12" id="KW-1185">Reference proteome</keyword>
<evidence type="ECO:0000313" key="12">
    <source>
        <dbReference type="Proteomes" id="UP000216444"/>
    </source>
</evidence>
<dbReference type="PANTHER" id="PTHR30572">
    <property type="entry name" value="MEMBRANE COMPONENT OF TRANSPORTER-RELATED"/>
    <property type="match status" value="1"/>
</dbReference>
<feature type="domain" description="MacB-like periplasmic core" evidence="10">
    <location>
        <begin position="21"/>
        <end position="185"/>
    </location>
</feature>
<dbReference type="AlphaFoldDB" id="A0A261FJ42"/>